<feature type="domain" description="DUF2281" evidence="1">
    <location>
        <begin position="11"/>
        <end position="64"/>
    </location>
</feature>
<dbReference type="InterPro" id="IPR018739">
    <property type="entry name" value="DUF2281"/>
</dbReference>
<sequence>MEAASSIEQALLEQVRVLSPTQQQTVLDFAAFLRQKAAVAAKERIPGLHPGAFVIRDDFDDSLPDSFWLGEE</sequence>
<reference evidence="3" key="1">
    <citation type="submission" date="2018-04" db="EMBL/GenBank/DDBJ databases">
        <authorList>
            <person name="Cornet L."/>
        </authorList>
    </citation>
    <scope>NUCLEOTIDE SEQUENCE [LARGE SCALE GENOMIC DNA]</scope>
</reference>
<organism evidence="2 3">
    <name type="scientific">Shackletoniella antarctica</name>
    <dbReference type="NCBI Taxonomy" id="268115"/>
    <lineage>
        <taxon>Bacteria</taxon>
        <taxon>Bacillati</taxon>
        <taxon>Cyanobacteriota</taxon>
        <taxon>Cyanophyceae</taxon>
        <taxon>Oculatellales</taxon>
        <taxon>Oculatellaceae</taxon>
        <taxon>Shackletoniella</taxon>
    </lineage>
</organism>
<accession>A0A2W4VYQ8</accession>
<protein>
    <recommendedName>
        <fullName evidence="1">DUF2281 domain-containing protein</fullName>
    </recommendedName>
</protein>
<evidence type="ECO:0000313" key="3">
    <source>
        <dbReference type="Proteomes" id="UP000249081"/>
    </source>
</evidence>
<gene>
    <name evidence="2" type="ORF">DCF17_16300</name>
</gene>
<evidence type="ECO:0000313" key="2">
    <source>
        <dbReference type="EMBL" id="PZO37140.1"/>
    </source>
</evidence>
<dbReference type="EMBL" id="QBMN01000127">
    <property type="protein sequence ID" value="PZO37140.1"/>
    <property type="molecule type" value="Genomic_DNA"/>
</dbReference>
<dbReference type="AlphaFoldDB" id="A0A2W4VYQ8"/>
<comment type="caution">
    <text evidence="2">The sequence shown here is derived from an EMBL/GenBank/DDBJ whole genome shotgun (WGS) entry which is preliminary data.</text>
</comment>
<dbReference type="Pfam" id="PF10047">
    <property type="entry name" value="DUF2281"/>
    <property type="match status" value="1"/>
</dbReference>
<reference evidence="2 3" key="2">
    <citation type="submission" date="2018-06" db="EMBL/GenBank/DDBJ databases">
        <title>Metagenomic assembly of (sub)arctic Cyanobacteria and their associated microbiome from non-axenic cultures.</title>
        <authorList>
            <person name="Baurain D."/>
        </authorList>
    </citation>
    <scope>NUCLEOTIDE SEQUENCE [LARGE SCALE GENOMIC DNA]</scope>
    <source>
        <strain evidence="2">ULC041bin1</strain>
    </source>
</reference>
<evidence type="ECO:0000259" key="1">
    <source>
        <dbReference type="Pfam" id="PF10047"/>
    </source>
</evidence>
<proteinExistence type="predicted"/>
<name>A0A2W4VYQ8_9CYAN</name>
<dbReference type="Proteomes" id="UP000249081">
    <property type="component" value="Unassembled WGS sequence"/>
</dbReference>